<evidence type="ECO:0000313" key="3">
    <source>
        <dbReference type="Proteomes" id="UP000095392"/>
    </source>
</evidence>
<name>A0AB36FRV3_ALTMA</name>
<dbReference type="Proteomes" id="UP000095392">
    <property type="component" value="Unassembled WGS sequence"/>
</dbReference>
<keyword evidence="1" id="KW-0812">Transmembrane</keyword>
<comment type="caution">
    <text evidence="2">The sequence shown here is derived from an EMBL/GenBank/DDBJ whole genome shotgun (WGS) entry which is preliminary data.</text>
</comment>
<reference evidence="2 3" key="1">
    <citation type="submission" date="2016-09" db="EMBL/GenBank/DDBJ databases">
        <title>Draft Genome Sequence of four Alteromonas macleodii strains isolated from copper coupons and grown long-term at elevated copper levels.</title>
        <authorList>
            <person name="Cusick K."/>
            <person name="Dale J."/>
            <person name="Little B."/>
            <person name="Biffinger J."/>
        </authorList>
    </citation>
    <scope>NUCLEOTIDE SEQUENCE [LARGE SCALE GENOMIC DNA]</scope>
    <source>
        <strain evidence="2 3">KCP01</strain>
    </source>
</reference>
<dbReference type="EMBL" id="MIPY01000052">
    <property type="protein sequence ID" value="OES25255.1"/>
    <property type="molecule type" value="Genomic_DNA"/>
</dbReference>
<gene>
    <name evidence="2" type="ORF">BFV95_4466</name>
</gene>
<evidence type="ECO:0000256" key="1">
    <source>
        <dbReference type="SAM" id="Phobius"/>
    </source>
</evidence>
<evidence type="ECO:0000313" key="2">
    <source>
        <dbReference type="EMBL" id="OES25255.1"/>
    </source>
</evidence>
<accession>A0AB36FRV3</accession>
<feature type="transmembrane region" description="Helical" evidence="1">
    <location>
        <begin position="31"/>
        <end position="49"/>
    </location>
</feature>
<sequence>MAISFATLGLFNIYYYYKNFSRKAKVEEFDLVIFVKSILYPYFSYSFLVDVGSTTKRSNSFVKFVFVLQLVFVVGGVAVAHPLNLLGFLTFIPLTIVNSMLLEGDAEVDELKKFPNVLIYLGFAIVSTIVLSRIVDYF</sequence>
<protein>
    <submittedName>
        <fullName evidence="2">Membrane protein</fullName>
    </submittedName>
</protein>
<feature type="transmembrane region" description="Helical" evidence="1">
    <location>
        <begin position="114"/>
        <end position="135"/>
    </location>
</feature>
<keyword evidence="1" id="KW-0472">Membrane</keyword>
<keyword evidence="3" id="KW-1185">Reference proteome</keyword>
<dbReference type="AlphaFoldDB" id="A0AB36FRV3"/>
<organism evidence="2 3">
    <name type="scientific">Alteromonas macleodii</name>
    <name type="common">Pseudoalteromonas macleodii</name>
    <dbReference type="NCBI Taxonomy" id="28108"/>
    <lineage>
        <taxon>Bacteria</taxon>
        <taxon>Pseudomonadati</taxon>
        <taxon>Pseudomonadota</taxon>
        <taxon>Gammaproteobacteria</taxon>
        <taxon>Alteromonadales</taxon>
        <taxon>Alteromonadaceae</taxon>
        <taxon>Alteromonas/Salinimonas group</taxon>
        <taxon>Alteromonas</taxon>
    </lineage>
</organism>
<keyword evidence="1" id="KW-1133">Transmembrane helix</keyword>
<proteinExistence type="predicted"/>